<dbReference type="Pfam" id="PF00756">
    <property type="entry name" value="Esterase"/>
    <property type="match status" value="1"/>
</dbReference>
<dbReference type="GO" id="GO:0018738">
    <property type="term" value="F:S-formylglutathione hydrolase activity"/>
    <property type="evidence" value="ECO:0007669"/>
    <property type="project" value="UniProtKB-EC"/>
</dbReference>
<dbReference type="InterPro" id="IPR000801">
    <property type="entry name" value="Esterase-like"/>
</dbReference>
<protein>
    <recommendedName>
        <fullName evidence="5 6">S-formylglutathione hydrolase</fullName>
        <ecNumber evidence="5 6">3.1.2.12</ecNumber>
    </recommendedName>
</protein>
<keyword evidence="3 6" id="KW-0378">Hydrolase</keyword>
<dbReference type="PANTHER" id="PTHR10061:SF1">
    <property type="entry name" value="S-FORMYLGLUTATHIONE HYDROLASE YEIG"/>
    <property type="match status" value="1"/>
</dbReference>
<reference evidence="7 8" key="1">
    <citation type="submission" date="2024-09" db="EMBL/GenBank/DDBJ databases">
        <authorList>
            <person name="Sun Q."/>
            <person name="Mori K."/>
        </authorList>
    </citation>
    <scope>NUCLEOTIDE SEQUENCE [LARGE SCALE GENOMIC DNA]</scope>
    <source>
        <strain evidence="7 8">CCM 7415</strain>
    </source>
</reference>
<evidence type="ECO:0000256" key="4">
    <source>
        <dbReference type="ARBA" id="ARBA00047590"/>
    </source>
</evidence>
<dbReference type="InterPro" id="IPR029058">
    <property type="entry name" value="AB_hydrolase_fold"/>
</dbReference>
<evidence type="ECO:0000256" key="2">
    <source>
        <dbReference type="ARBA" id="ARBA00022487"/>
    </source>
</evidence>
<comment type="similarity">
    <text evidence="1 6">Belongs to the esterase D family.</text>
</comment>
<dbReference type="EMBL" id="JBHLVX010000049">
    <property type="protein sequence ID" value="MFC0268669.1"/>
    <property type="molecule type" value="Genomic_DNA"/>
</dbReference>
<dbReference type="NCBIfam" id="TIGR02821">
    <property type="entry name" value="fghA_ester_D"/>
    <property type="match status" value="1"/>
</dbReference>
<evidence type="ECO:0000313" key="8">
    <source>
        <dbReference type="Proteomes" id="UP001589814"/>
    </source>
</evidence>
<evidence type="ECO:0000313" key="7">
    <source>
        <dbReference type="EMBL" id="MFC0268669.1"/>
    </source>
</evidence>
<evidence type="ECO:0000256" key="5">
    <source>
        <dbReference type="NCBIfam" id="TIGR02821"/>
    </source>
</evidence>
<keyword evidence="8" id="KW-1185">Reference proteome</keyword>
<dbReference type="PANTHER" id="PTHR10061">
    <property type="entry name" value="S-FORMYLGLUTATHIONE HYDROLASE"/>
    <property type="match status" value="1"/>
</dbReference>
<gene>
    <name evidence="7" type="primary">fghA</name>
    <name evidence="7" type="ORF">ACFFHW_11880</name>
</gene>
<dbReference type="Gene3D" id="3.40.50.1820">
    <property type="entry name" value="alpha/beta hydrolase"/>
    <property type="match status" value="1"/>
</dbReference>
<dbReference type="Proteomes" id="UP001589814">
    <property type="component" value="Unassembled WGS sequence"/>
</dbReference>
<name>A0ABV6G4T5_9GAMM</name>
<evidence type="ECO:0000256" key="6">
    <source>
        <dbReference type="RuleBase" id="RU363068"/>
    </source>
</evidence>
<proteinExistence type="inferred from homology"/>
<dbReference type="SUPFAM" id="SSF53474">
    <property type="entry name" value="alpha/beta-Hydrolases"/>
    <property type="match status" value="1"/>
</dbReference>
<accession>A0ABV6G4T5</accession>
<organism evidence="7 8">
    <name type="scientific">Kushneria aurantia</name>
    <dbReference type="NCBI Taxonomy" id="504092"/>
    <lineage>
        <taxon>Bacteria</taxon>
        <taxon>Pseudomonadati</taxon>
        <taxon>Pseudomonadota</taxon>
        <taxon>Gammaproteobacteria</taxon>
        <taxon>Oceanospirillales</taxon>
        <taxon>Halomonadaceae</taxon>
        <taxon>Kushneria</taxon>
    </lineage>
</organism>
<comment type="catalytic activity">
    <reaction evidence="4 6">
        <text>S-formylglutathione + H2O = formate + glutathione + H(+)</text>
        <dbReference type="Rhea" id="RHEA:14961"/>
        <dbReference type="ChEBI" id="CHEBI:15377"/>
        <dbReference type="ChEBI" id="CHEBI:15378"/>
        <dbReference type="ChEBI" id="CHEBI:15740"/>
        <dbReference type="ChEBI" id="CHEBI:57688"/>
        <dbReference type="ChEBI" id="CHEBI:57925"/>
        <dbReference type="EC" id="3.1.2.12"/>
    </reaction>
</comment>
<dbReference type="EC" id="3.1.2.12" evidence="5 6"/>
<dbReference type="RefSeq" id="WP_019952626.1">
    <property type="nucleotide sequence ID" value="NZ_JBHLVX010000049.1"/>
</dbReference>
<dbReference type="InterPro" id="IPR014186">
    <property type="entry name" value="S-formylglutathione_hydrol"/>
</dbReference>
<comment type="function">
    <text evidence="6">Serine hydrolase involved in the detoxification of formaldehyde.</text>
</comment>
<evidence type="ECO:0000256" key="1">
    <source>
        <dbReference type="ARBA" id="ARBA00005622"/>
    </source>
</evidence>
<evidence type="ECO:0000256" key="3">
    <source>
        <dbReference type="ARBA" id="ARBA00022801"/>
    </source>
</evidence>
<sequence>MTDKLEQKSANRCHGGWVKRFSHYSNTLDCEMVFGIFLPPQVEQGPVPVLWWLSGLTCNDENFMQKAGAQKMAAELGIAIVCPDTSPRGTDLPGEHDSFDFGSGAGFYLNARRAPWSQHYKMYDYVTEELPALVREHFPVSEREAISGHSMGGHGALVCALRQPGRYASVSAFAPVTNPVDCPWGEKAFSNYLGDDRSEWAEWDACELILAGKSKQGLLVDQGEADNFLDEQLKPGHLEKACHLQGVPLELRRQPGYDHSYFFIATFIDDHLKYHAEHLFAS</sequence>
<keyword evidence="2 6" id="KW-0719">Serine esterase</keyword>
<comment type="caution">
    <text evidence="7">The sequence shown here is derived from an EMBL/GenBank/DDBJ whole genome shotgun (WGS) entry which is preliminary data.</text>
</comment>